<feature type="compositionally biased region" description="Basic and acidic residues" evidence="6">
    <location>
        <begin position="259"/>
        <end position="269"/>
    </location>
</feature>
<reference evidence="8 9" key="1">
    <citation type="submission" date="2024-07" db="EMBL/GenBank/DDBJ databases">
        <title>Enhanced genomic and transcriptomic resources for Trichinella pseudospiralis and T. spiralis underpin the discovery of pronounced molecular differences between stages and species.</title>
        <authorList>
            <person name="Pasi K.K."/>
            <person name="La Rosa G."/>
            <person name="Gomez-Morales M.A."/>
            <person name="Tosini F."/>
            <person name="Sumanam S."/>
            <person name="Young N.D."/>
            <person name="Chang B.C."/>
            <person name="Robin G.B."/>
        </authorList>
    </citation>
    <scope>NUCLEOTIDE SEQUENCE [LARGE SCALE GENOMIC DNA]</scope>
    <source>
        <strain evidence="8">ISS534</strain>
    </source>
</reference>
<feature type="region of interest" description="Disordered" evidence="6">
    <location>
        <begin position="200"/>
        <end position="228"/>
    </location>
</feature>
<evidence type="ECO:0000256" key="2">
    <source>
        <dbReference type="ARBA" id="ARBA00022737"/>
    </source>
</evidence>
<name>A0ABR3KZK1_TRISP</name>
<feature type="compositionally biased region" description="Basic residues" evidence="6">
    <location>
        <begin position="585"/>
        <end position="596"/>
    </location>
</feature>
<dbReference type="EMBL" id="JBEUSY010000132">
    <property type="protein sequence ID" value="KAL1244859.1"/>
    <property type="molecule type" value="Genomic_DNA"/>
</dbReference>
<dbReference type="InterPro" id="IPR036236">
    <property type="entry name" value="Znf_C2H2_sf"/>
</dbReference>
<feature type="domain" description="C2H2-type" evidence="7">
    <location>
        <begin position="1254"/>
        <end position="1282"/>
    </location>
</feature>
<dbReference type="PANTHER" id="PTHR24408:SF58">
    <property type="entry name" value="TRANSCRIPTION FACTOR (TFIIIA), PUTATIVE (AFU_ORTHOLOGUE AFUA_1G05150)-RELATED"/>
    <property type="match status" value="1"/>
</dbReference>
<evidence type="ECO:0000256" key="1">
    <source>
        <dbReference type="ARBA" id="ARBA00022723"/>
    </source>
</evidence>
<dbReference type="Proteomes" id="UP001558632">
    <property type="component" value="Unassembled WGS sequence"/>
</dbReference>
<dbReference type="PROSITE" id="PS00028">
    <property type="entry name" value="ZINC_FINGER_C2H2_1"/>
    <property type="match status" value="5"/>
</dbReference>
<keyword evidence="3 5" id="KW-0863">Zinc-finger</keyword>
<feature type="region of interest" description="Disordered" evidence="6">
    <location>
        <begin position="507"/>
        <end position="623"/>
    </location>
</feature>
<protein>
    <submittedName>
        <fullName evidence="8">PR domain zinc finger protein</fullName>
    </submittedName>
</protein>
<feature type="compositionally biased region" description="Basic and acidic residues" evidence="6">
    <location>
        <begin position="507"/>
        <end position="530"/>
    </location>
</feature>
<dbReference type="Gene3D" id="3.30.160.60">
    <property type="entry name" value="Classic Zinc Finger"/>
    <property type="match status" value="4"/>
</dbReference>
<evidence type="ECO:0000259" key="7">
    <source>
        <dbReference type="PROSITE" id="PS50157"/>
    </source>
</evidence>
<evidence type="ECO:0000313" key="8">
    <source>
        <dbReference type="EMBL" id="KAL1244859.1"/>
    </source>
</evidence>
<keyword evidence="9" id="KW-1185">Reference proteome</keyword>
<accession>A0ABR3KZK1</accession>
<proteinExistence type="predicted"/>
<dbReference type="SUPFAM" id="SSF57667">
    <property type="entry name" value="beta-beta-alpha zinc fingers"/>
    <property type="match status" value="3"/>
</dbReference>
<dbReference type="InterPro" id="IPR013087">
    <property type="entry name" value="Znf_C2H2_type"/>
</dbReference>
<feature type="region of interest" description="Disordered" evidence="6">
    <location>
        <begin position="426"/>
        <end position="476"/>
    </location>
</feature>
<feature type="compositionally biased region" description="Basic and acidic residues" evidence="6">
    <location>
        <begin position="200"/>
        <end position="223"/>
    </location>
</feature>
<dbReference type="PANTHER" id="PTHR24408">
    <property type="entry name" value="ZINC FINGER PROTEIN"/>
    <property type="match status" value="1"/>
</dbReference>
<evidence type="ECO:0000256" key="5">
    <source>
        <dbReference type="PROSITE-ProRule" id="PRU00042"/>
    </source>
</evidence>
<dbReference type="SMART" id="SM00355">
    <property type="entry name" value="ZnF_C2H2"/>
    <property type="match status" value="6"/>
</dbReference>
<feature type="domain" description="C2H2-type" evidence="7">
    <location>
        <begin position="1166"/>
        <end position="1193"/>
    </location>
</feature>
<evidence type="ECO:0000256" key="3">
    <source>
        <dbReference type="ARBA" id="ARBA00022771"/>
    </source>
</evidence>
<keyword evidence="2" id="KW-0677">Repeat</keyword>
<dbReference type="PROSITE" id="PS50157">
    <property type="entry name" value="ZINC_FINGER_C2H2_2"/>
    <property type="match status" value="6"/>
</dbReference>
<feature type="domain" description="C2H2-type" evidence="7">
    <location>
        <begin position="1222"/>
        <end position="1250"/>
    </location>
</feature>
<feature type="domain" description="C2H2-type" evidence="7">
    <location>
        <begin position="1105"/>
        <end position="1136"/>
    </location>
</feature>
<keyword evidence="4" id="KW-0862">Zinc</keyword>
<gene>
    <name evidence="8" type="ORF">TSPI_06228</name>
</gene>
<feature type="region of interest" description="Disordered" evidence="6">
    <location>
        <begin position="259"/>
        <end position="343"/>
    </location>
</feature>
<evidence type="ECO:0000256" key="6">
    <source>
        <dbReference type="SAM" id="MobiDB-lite"/>
    </source>
</evidence>
<feature type="compositionally biased region" description="Basic and acidic residues" evidence="6">
    <location>
        <begin position="458"/>
        <end position="473"/>
    </location>
</feature>
<comment type="caution">
    <text evidence="8">The sequence shown here is derived from an EMBL/GenBank/DDBJ whole genome shotgun (WGS) entry which is preliminary data.</text>
</comment>
<feature type="domain" description="C2H2-type" evidence="7">
    <location>
        <begin position="1194"/>
        <end position="1221"/>
    </location>
</feature>
<keyword evidence="1" id="KW-0479">Metal-binding</keyword>
<feature type="compositionally biased region" description="Low complexity" evidence="6">
    <location>
        <begin position="549"/>
        <end position="561"/>
    </location>
</feature>
<sequence length="1283" mass="146239">MLGRLLDASFVVVASTHKIDRLGKFSTIPLKAEKKSPSCPVVRVVNGPIALYSKENVEEAFQQSLAALSPNIKRSPTPSAGLRSETYRLLHGDEPLAPKHSARYEEPTPKDEYPHYQGFVDPKLQSPSFRRLQYLTGVTNETANTAELQSSSSIRVHEKQAPSYQQRPLNATPFARYSKQPDTVPTTVEPAVNRLTEKYHRPSTPHKTDYNWKVTSREDDSRDQLPTTGNAAAVVDKFAELERGKVFQAQRPLWTKTAEEKHARWEQITERSPPPPSPALQHGSRFQPTVGDKPHPATKAAESTGRPTPHWTQTTGEWKRPGSALGRKAPQPSGRVESRDSSTSWLKVYTAPNIDQTEWNGSQWRPGQRYNVANLRTANSPAVMHGPVEATARKAVNISSLVSGEAERPWIVSQPTPHWQRTAEHKHSRWEQQMTALDPDQQRRSLPKTADQPPSWARRAEEKQHSWQRRGDTMDPYVNKVQQTVYTQPSWQQRAEKTHRLWQHEVDRQREQEPNADPLHGEARSSHWRSEQPTPPWASDPPAGSAGKTQSTSSGTFSTVTVRRWPTVRKFTPPPIRANSSASTRNKRRKCSKSRPSRALSPGIRRKNITKNPSTQAPSLPELRPRPRLLLFLKLATSPSCQPTSSWVELVPMKVVCQCEKSTTSLSRCRTSGKCPTPTQHNVINNNANRRIQVFTGKIPLCTLRLAIVRHNVITDSNAAEQWEQLLLIERAFVEEEQFQFLRHFQINIKPNTTTSSQLRTKHAIVIAMNNREIVRNAISNHCNDWNNVPKLQRLAIFSSSILEQPQSSEPPAPLYEYQRWRRFKNDEFLQSSSNNNNNNNNNKWNPPFFFHMDIDQLFCTVQHEHPPFLTTTTSDSYTPSPRSTSFTVDNLLWERMQSSKINNQPIHKKLSPIGHNQLDKNLHADLTIIAGKNSNNTNSTTLPIKRTLRLEKIDTDSFAQLIAATDLQIPNELELITLTVKDDFYCGFVCKPGKEIKAGTRFQGSIEASTKNCSFHRWIPIVEQNELHNVKLVRAVKSIYLETVKTVHENETLVAIDGGEILQPIIADKQKTIKERMPEKNSNLEQANVEESETTLESEKTDGYQCDRCGKVFTYQYYRDKHLKYTRCVDMGDRKYPCHLCTRSFEKRDRLRIHILHVHEKYRPHVCNVCGKRFSQSSSLNKHLRVHSGERPYKCGYCTKSFTASSILRTHTRQHSGEKPFKCRFCGKAFASHAAHDSHARRTHGSVKQLKLHSCNFCQKAFSQISHLKFHIECAHNDATAK</sequence>
<dbReference type="Pfam" id="PF00096">
    <property type="entry name" value="zf-C2H2"/>
    <property type="match status" value="1"/>
</dbReference>
<evidence type="ECO:0000256" key="4">
    <source>
        <dbReference type="ARBA" id="ARBA00022833"/>
    </source>
</evidence>
<evidence type="ECO:0000313" key="9">
    <source>
        <dbReference type="Proteomes" id="UP001558632"/>
    </source>
</evidence>
<feature type="domain" description="C2H2-type" evidence="7">
    <location>
        <begin position="1137"/>
        <end position="1165"/>
    </location>
</feature>
<organism evidence="8 9">
    <name type="scientific">Trichinella spiralis</name>
    <name type="common">Trichina worm</name>
    <dbReference type="NCBI Taxonomy" id="6334"/>
    <lineage>
        <taxon>Eukaryota</taxon>
        <taxon>Metazoa</taxon>
        <taxon>Ecdysozoa</taxon>
        <taxon>Nematoda</taxon>
        <taxon>Enoplea</taxon>
        <taxon>Dorylaimia</taxon>
        <taxon>Trichinellida</taxon>
        <taxon>Trichinellidae</taxon>
        <taxon>Trichinella</taxon>
    </lineage>
</organism>